<dbReference type="EMBL" id="BABT02000170">
    <property type="protein sequence ID" value="GAA99036.1"/>
    <property type="molecule type" value="Genomic_DNA"/>
</dbReference>
<keyword evidence="4" id="KW-0509">mRNA transport</keyword>
<comment type="caution">
    <text evidence="12">The sequence shown here is derived from an EMBL/GenBank/DDBJ whole genome shotgun (WGS) entry which is preliminary data.</text>
</comment>
<dbReference type="GO" id="GO:0015031">
    <property type="term" value="P:protein transport"/>
    <property type="evidence" value="ECO:0007669"/>
    <property type="project" value="UniProtKB-KW"/>
</dbReference>
<evidence type="ECO:0000313" key="13">
    <source>
        <dbReference type="Proteomes" id="UP000009131"/>
    </source>
</evidence>
<dbReference type="Gene3D" id="1.25.40.510">
    <property type="entry name" value="GLE1-like"/>
    <property type="match status" value="1"/>
</dbReference>
<protein>
    <recommendedName>
        <fullName evidence="9">mRNA export factor GLE1</fullName>
    </recommendedName>
    <alternativeName>
        <fullName evidence="10">Nucleoporin GLE1</fullName>
    </alternativeName>
</protein>
<reference evidence="12 13" key="1">
    <citation type="journal article" date="2011" name="J. Gen. Appl. Microbiol.">
        <title>Draft genome sequencing of the enigmatic basidiomycete Mixia osmundae.</title>
        <authorList>
            <person name="Nishida H."/>
            <person name="Nagatsuka Y."/>
            <person name="Sugiyama J."/>
        </authorList>
    </citation>
    <scope>NUCLEOTIDE SEQUENCE [LARGE SCALE GENOMIC DNA]</scope>
    <source>
        <strain evidence="13">CBS 9802 / IAM 14324 / JCM 22182 / KY 12970</strain>
    </source>
</reference>
<keyword evidence="3" id="KW-0813">Transport</keyword>
<comment type="similarity">
    <text evidence="2">Belongs to the GLE1 family.</text>
</comment>
<evidence type="ECO:0000256" key="5">
    <source>
        <dbReference type="ARBA" id="ARBA00022927"/>
    </source>
</evidence>
<dbReference type="GO" id="GO:0005737">
    <property type="term" value="C:cytoplasm"/>
    <property type="evidence" value="ECO:0007669"/>
    <property type="project" value="TreeGrafter"/>
</dbReference>
<feature type="compositionally biased region" description="Low complexity" evidence="11">
    <location>
        <begin position="303"/>
        <end position="312"/>
    </location>
</feature>
<proteinExistence type="inferred from homology"/>
<evidence type="ECO:0000256" key="6">
    <source>
        <dbReference type="ARBA" id="ARBA00023010"/>
    </source>
</evidence>
<feature type="compositionally biased region" description="Basic and acidic residues" evidence="11">
    <location>
        <begin position="332"/>
        <end position="350"/>
    </location>
</feature>
<evidence type="ECO:0000256" key="7">
    <source>
        <dbReference type="ARBA" id="ARBA00023132"/>
    </source>
</evidence>
<keyword evidence="5" id="KW-0653">Protein transport</keyword>
<dbReference type="OrthoDB" id="420884at2759"/>
<gene>
    <name evidence="12" type="primary">Mo05725</name>
    <name evidence="12" type="ORF">E5Q_05725</name>
</gene>
<dbReference type="Proteomes" id="UP000009131">
    <property type="component" value="Unassembled WGS sequence"/>
</dbReference>
<dbReference type="GO" id="GO:0031369">
    <property type="term" value="F:translation initiation factor binding"/>
    <property type="evidence" value="ECO:0007669"/>
    <property type="project" value="TreeGrafter"/>
</dbReference>
<dbReference type="InParanoid" id="G7E876"/>
<feature type="compositionally biased region" description="Polar residues" evidence="11">
    <location>
        <begin position="66"/>
        <end position="77"/>
    </location>
</feature>
<dbReference type="eggNOG" id="KOG2412">
    <property type="taxonomic scope" value="Eukaryota"/>
</dbReference>
<dbReference type="STRING" id="764103.G7E876"/>
<evidence type="ECO:0000256" key="11">
    <source>
        <dbReference type="SAM" id="MobiDB-lite"/>
    </source>
</evidence>
<feature type="compositionally biased region" description="Basic and acidic residues" evidence="11">
    <location>
        <begin position="292"/>
        <end position="302"/>
    </location>
</feature>
<dbReference type="HOGENOM" id="CLU_408862_0_0_1"/>
<evidence type="ECO:0000256" key="9">
    <source>
        <dbReference type="ARBA" id="ARBA00026227"/>
    </source>
</evidence>
<dbReference type="GO" id="GO:0005543">
    <property type="term" value="F:phospholipid binding"/>
    <property type="evidence" value="ECO:0007669"/>
    <property type="project" value="TreeGrafter"/>
</dbReference>
<organism evidence="12 13">
    <name type="scientific">Mixia osmundae (strain CBS 9802 / IAM 14324 / JCM 22182 / KY 12970)</name>
    <dbReference type="NCBI Taxonomy" id="764103"/>
    <lineage>
        <taxon>Eukaryota</taxon>
        <taxon>Fungi</taxon>
        <taxon>Dikarya</taxon>
        <taxon>Basidiomycota</taxon>
        <taxon>Pucciniomycotina</taxon>
        <taxon>Mixiomycetes</taxon>
        <taxon>Mixiales</taxon>
        <taxon>Mixiaceae</taxon>
        <taxon>Mixia</taxon>
    </lineage>
</organism>
<dbReference type="GO" id="GO:0000822">
    <property type="term" value="F:inositol hexakisphosphate binding"/>
    <property type="evidence" value="ECO:0007669"/>
    <property type="project" value="TreeGrafter"/>
</dbReference>
<feature type="region of interest" description="Disordered" evidence="11">
    <location>
        <begin position="147"/>
        <end position="169"/>
    </location>
</feature>
<dbReference type="Pfam" id="PF07817">
    <property type="entry name" value="GLE1"/>
    <property type="match status" value="1"/>
</dbReference>
<evidence type="ECO:0000256" key="2">
    <source>
        <dbReference type="ARBA" id="ARBA00011056"/>
    </source>
</evidence>
<feature type="compositionally biased region" description="Basic and acidic residues" evidence="11">
    <location>
        <begin position="313"/>
        <end position="325"/>
    </location>
</feature>
<dbReference type="GO" id="GO:0016973">
    <property type="term" value="P:poly(A)+ mRNA export from nucleus"/>
    <property type="evidence" value="ECO:0007669"/>
    <property type="project" value="InterPro"/>
</dbReference>
<dbReference type="OMA" id="DVYTWIL"/>
<comment type="subcellular location">
    <subcellularLocation>
        <location evidence="1">Nucleus</location>
        <location evidence="1">Nuclear pore complex</location>
    </subcellularLocation>
</comment>
<feature type="compositionally biased region" description="Acidic residues" evidence="11">
    <location>
        <begin position="11"/>
        <end position="27"/>
    </location>
</feature>
<name>G7E876_MIXOS</name>
<keyword evidence="13" id="KW-1185">Reference proteome</keyword>
<feature type="compositionally biased region" description="Acidic residues" evidence="11">
    <location>
        <begin position="148"/>
        <end position="157"/>
    </location>
</feature>
<evidence type="ECO:0000256" key="4">
    <source>
        <dbReference type="ARBA" id="ARBA00022816"/>
    </source>
</evidence>
<keyword evidence="7" id="KW-0906">Nuclear pore complex</keyword>
<evidence type="ECO:0000256" key="1">
    <source>
        <dbReference type="ARBA" id="ARBA00004567"/>
    </source>
</evidence>
<sequence length="672" mass="73927">MKFGVPQGHADDDDDGHEYSDDSESDSDAPAVMDTPLKSISHSRFTAPTRPAPPSASSTDSKSHRSQNVARSSTLSDSRSEAHCLSSYAHDAHRDNASSAHRQDAQQTGPTLVLPPSLSLANRLRSQSFGPSASRIPGTMFRVVELSDSSDEDEAGDSDGFLSSKDSYAPSQLDEISRHAALRDAGQSDPWDQWNADAQRQSWLQARQTQHQRQGQRTLADLAGRQARREHDKASTRREIDAITTALEQTEIARRQDEDRTVKAFEARNSILWRGIDEAIRIAEHKASVAREEAAREQKEQQEAAAKQAQAKAEAEAKAGREKEAAQAATKAAEERQKLAAEQKAKDDAAKAAAQTTTQAGVGGWLSPLEEWQRHRDLMVHIKTQILPLVKANPTWKATCFAEKRQITKRIGQVTNSARDIIQITQDLGATLQRAQATPACYDWLCNHLSKSLIAQAETEITSRREVAFPLARIVLGLILAGHDRFGSVLMARLVKKCFWITAAFPPKASAMTEEEHQKLLGYRPASAGESSIQYASRQAGILTLWAAIVQTSPMEQPPGPARSTEQLALVPKELRPAAAWRWLVLVLKTPLVGLEPIPQMLHVVLEVAGKTLSEAYGRVFINFLGSLVQDGIKANRAGFNEKSKATVTTLQLLLEDWQMAGRIQSLKDRDL</sequence>
<feature type="region of interest" description="Disordered" evidence="11">
    <location>
        <begin position="292"/>
        <end position="357"/>
    </location>
</feature>
<dbReference type="InterPro" id="IPR038506">
    <property type="entry name" value="GLE1-like_sf"/>
</dbReference>
<evidence type="ECO:0000256" key="10">
    <source>
        <dbReference type="ARBA" id="ARBA00029983"/>
    </source>
</evidence>
<dbReference type="RefSeq" id="XP_014570991.1">
    <property type="nucleotide sequence ID" value="XM_014715505.1"/>
</dbReference>
<feature type="compositionally biased region" description="Basic and acidic residues" evidence="11">
    <location>
        <begin position="90"/>
        <end position="104"/>
    </location>
</feature>
<dbReference type="PANTHER" id="PTHR12960:SF0">
    <property type="entry name" value="MRNA EXPORT FACTOR GLE1"/>
    <property type="match status" value="1"/>
</dbReference>
<evidence type="ECO:0000256" key="3">
    <source>
        <dbReference type="ARBA" id="ARBA00022448"/>
    </source>
</evidence>
<accession>G7E876</accession>
<evidence type="ECO:0000313" key="12">
    <source>
        <dbReference type="EMBL" id="GAA99036.1"/>
    </source>
</evidence>
<dbReference type="GO" id="GO:0044614">
    <property type="term" value="C:nuclear pore cytoplasmic filaments"/>
    <property type="evidence" value="ECO:0007669"/>
    <property type="project" value="TreeGrafter"/>
</dbReference>
<feature type="region of interest" description="Disordered" evidence="11">
    <location>
        <begin position="1"/>
        <end position="115"/>
    </location>
</feature>
<keyword evidence="6" id="KW-0811">Translocation</keyword>
<evidence type="ECO:0000256" key="8">
    <source>
        <dbReference type="ARBA" id="ARBA00023242"/>
    </source>
</evidence>
<dbReference type="PANTHER" id="PTHR12960">
    <property type="entry name" value="GLE-1-RELATED"/>
    <property type="match status" value="1"/>
</dbReference>
<reference evidence="12 13" key="2">
    <citation type="journal article" date="2012" name="Open Biol.">
        <title>Characteristics of nucleosomes and linker DNA regions on the genome of the basidiomycete Mixia osmundae revealed by mono- and dinucleosome mapping.</title>
        <authorList>
            <person name="Nishida H."/>
            <person name="Kondo S."/>
            <person name="Matsumoto T."/>
            <person name="Suzuki Y."/>
            <person name="Yoshikawa H."/>
            <person name="Taylor T.D."/>
            <person name="Sugiyama J."/>
        </authorList>
    </citation>
    <scope>NUCLEOTIDE SEQUENCE [LARGE SCALE GENOMIC DNA]</scope>
    <source>
        <strain evidence="13">CBS 9802 / IAM 14324 / JCM 22182 / KY 12970</strain>
    </source>
</reference>
<keyword evidence="8" id="KW-0539">Nucleus</keyword>
<dbReference type="InterPro" id="IPR012476">
    <property type="entry name" value="GLE1"/>
</dbReference>
<dbReference type="AlphaFoldDB" id="G7E876"/>